<dbReference type="KEGG" id="bvz:BRAD3257_1797"/>
<evidence type="ECO:0000313" key="3">
    <source>
        <dbReference type="Proteomes" id="UP000246085"/>
    </source>
</evidence>
<proteinExistence type="predicted"/>
<dbReference type="AlphaFoldDB" id="A0A2U3PUT8"/>
<organism evidence="2 3">
    <name type="scientific">Bradyrhizobium vignae</name>
    <dbReference type="NCBI Taxonomy" id="1549949"/>
    <lineage>
        <taxon>Bacteria</taxon>
        <taxon>Pseudomonadati</taxon>
        <taxon>Pseudomonadota</taxon>
        <taxon>Alphaproteobacteria</taxon>
        <taxon>Hyphomicrobiales</taxon>
        <taxon>Nitrobacteraceae</taxon>
        <taxon>Bradyrhizobium</taxon>
    </lineage>
</organism>
<dbReference type="EMBL" id="LS398110">
    <property type="protein sequence ID" value="SPP92912.1"/>
    <property type="molecule type" value="Genomic_DNA"/>
</dbReference>
<dbReference type="Proteomes" id="UP000246085">
    <property type="component" value="Chromosome BRAD3257"/>
</dbReference>
<name>A0A2U3PUT8_9BRAD</name>
<evidence type="ECO:0000256" key="1">
    <source>
        <dbReference type="SAM" id="MobiDB-lite"/>
    </source>
</evidence>
<feature type="region of interest" description="Disordered" evidence="1">
    <location>
        <begin position="53"/>
        <end position="84"/>
    </location>
</feature>
<reference evidence="2 3" key="1">
    <citation type="submission" date="2018-03" db="EMBL/GenBank/DDBJ databases">
        <authorList>
            <person name="Gully D."/>
        </authorList>
    </citation>
    <scope>NUCLEOTIDE SEQUENCE [LARGE SCALE GENOMIC DNA]</scope>
    <source>
        <strain evidence="2">ORS3257</strain>
    </source>
</reference>
<accession>A0A2U3PUT8</accession>
<sequence length="112" mass="12202">MLAADKHMRLVDVRTEPEWTYFGVPALADLGKAVAKISWQVFRDVSVESGFLENRSDLPSSSRPAGREEGEGNPPKATLKSHSGPEIAFRCAGAAATPFPRRSSWRKSVTSS</sequence>
<dbReference type="Gene3D" id="3.40.250.10">
    <property type="entry name" value="Rhodanese-like domain"/>
    <property type="match status" value="1"/>
</dbReference>
<gene>
    <name evidence="2" type="ORF">BRAD3257_1797</name>
</gene>
<dbReference type="InterPro" id="IPR036873">
    <property type="entry name" value="Rhodanese-like_dom_sf"/>
</dbReference>
<evidence type="ECO:0000313" key="2">
    <source>
        <dbReference type="EMBL" id="SPP92912.1"/>
    </source>
</evidence>
<evidence type="ECO:0008006" key="4">
    <source>
        <dbReference type="Google" id="ProtNLM"/>
    </source>
</evidence>
<protein>
    <recommendedName>
        <fullName evidence="4">Rhodanese domain-containing protein</fullName>
    </recommendedName>
</protein>